<keyword evidence="4 10" id="KW-0479">Metal-binding</keyword>
<keyword evidence="8 10" id="KW-0234">DNA repair</keyword>
<keyword evidence="2 10" id="KW-0436">Ligase</keyword>
<dbReference type="Pfam" id="PF14520">
    <property type="entry name" value="HHH_5"/>
    <property type="match status" value="1"/>
</dbReference>
<feature type="binding site" evidence="10">
    <location>
        <position position="414"/>
    </location>
    <ligand>
        <name>Zn(2+)</name>
        <dbReference type="ChEBI" id="CHEBI:29105"/>
    </ligand>
</feature>
<dbReference type="InterPro" id="IPR001679">
    <property type="entry name" value="DNA_ligase"/>
</dbReference>
<dbReference type="Pfam" id="PF03120">
    <property type="entry name" value="OB_DNA_ligase"/>
    <property type="match status" value="1"/>
</dbReference>
<feature type="binding site" evidence="10">
    <location>
        <position position="395"/>
    </location>
    <ligand>
        <name>Zn(2+)</name>
        <dbReference type="ChEBI" id="CHEBI:29105"/>
    </ligand>
</feature>
<evidence type="ECO:0000256" key="5">
    <source>
        <dbReference type="ARBA" id="ARBA00022763"/>
    </source>
</evidence>
<comment type="similarity">
    <text evidence="10">Belongs to the NAD-dependent DNA ligase family. LigA subfamily.</text>
</comment>
<keyword evidence="3 10" id="KW-0235">DNA replication</keyword>
<dbReference type="SMART" id="SM00292">
    <property type="entry name" value="BRCT"/>
    <property type="match status" value="1"/>
</dbReference>
<dbReference type="InterPro" id="IPR013839">
    <property type="entry name" value="DNAligase_adenylation"/>
</dbReference>
<dbReference type="Gene3D" id="3.30.1490.70">
    <property type="match status" value="1"/>
</dbReference>
<evidence type="ECO:0000256" key="9">
    <source>
        <dbReference type="ARBA" id="ARBA00034005"/>
    </source>
</evidence>
<dbReference type="InterPro" id="IPR013840">
    <property type="entry name" value="DNAligase_N"/>
</dbReference>
<feature type="binding site" evidence="10">
    <location>
        <position position="392"/>
    </location>
    <ligand>
        <name>Zn(2+)</name>
        <dbReference type="ChEBI" id="CHEBI:29105"/>
    </ligand>
</feature>
<dbReference type="KEGG" id="mpad:KEF85_06685"/>
<feature type="binding site" evidence="10">
    <location>
        <position position="160"/>
    </location>
    <ligand>
        <name>NAD(+)</name>
        <dbReference type="ChEBI" id="CHEBI:57540"/>
    </ligand>
</feature>
<dbReference type="InterPro" id="IPR001357">
    <property type="entry name" value="BRCT_dom"/>
</dbReference>
<name>A0A975MRF0_9GAMM</name>
<dbReference type="GO" id="GO:0006281">
    <property type="term" value="P:DNA repair"/>
    <property type="evidence" value="ECO:0007669"/>
    <property type="project" value="UniProtKB-KW"/>
</dbReference>
<dbReference type="SUPFAM" id="SSF47781">
    <property type="entry name" value="RuvA domain 2-like"/>
    <property type="match status" value="1"/>
</dbReference>
<accession>A0A975MRF0</accession>
<dbReference type="SMART" id="SM00532">
    <property type="entry name" value="LIGANc"/>
    <property type="match status" value="1"/>
</dbReference>
<evidence type="ECO:0000256" key="7">
    <source>
        <dbReference type="ARBA" id="ARBA00023027"/>
    </source>
</evidence>
<dbReference type="InterPro" id="IPR010994">
    <property type="entry name" value="RuvA_2-like"/>
</dbReference>
<sequence length="654" mass="72361">MLTDSQHQLLLQAGISFADLTEARFAELLAQPPSLTSLSDAELLNILQIANALYRGGEPVLSDDDYDFIYLAELQRRHPEHSFLHTVEPEPAFTCKTVDLPVTMLSTDKAYSLAEVERWVERIEKAALDLAKNPAELVFKATPKLDGYAAYDDGLTLYTRGDGRKGTDISRVFARGLQVADQGLRGLGPGEIVVSRHYFDQHLAEFFDNPRNFQASVIKEKDLDSHAEQAILDQAAVFYPFALLPSWQGDSNTLLANFEQIVTTTWQKVDYDIDGVVLEITDPDLKQYLGATRHHHRWQLAFKKNQETAEVLVLAVTPQTSRSGRITPVAELEPIRLSGALLSRATAHHYGMVKEKGIGAGALIRLARSGEVIPKIEEVLRPAPAPDIPEHCPSCEHELIWDNDYLICPNNLHCPAQISNSMEHFFRVLKNNDGFGAASIKRLYEHNIRNVAQIYQLTAAEFEVMGFGPKQAQNLVDQLLRSRSEAIEDWRFLAAFGVFRMGLGNCERLLAHYRLTEIFKLSEAEIIAIEGFAEKTAAVITEGFATIKPLFDTLMALGFTLQSSQNRNTDADHPLAGKSLVFTGTLHSGSRDELSRQAKVCGAKVGSSVSAKTHFLIAGEDVGANKLKAAAEKGVRVISEAEFLQLLAGDTTNL</sequence>
<feature type="domain" description="BRCT" evidence="11">
    <location>
        <begin position="570"/>
        <end position="647"/>
    </location>
</feature>
<feature type="binding site" evidence="10">
    <location>
        <begin position="63"/>
        <end position="67"/>
    </location>
    <ligand>
        <name>NAD(+)</name>
        <dbReference type="ChEBI" id="CHEBI:57540"/>
    </ligand>
</feature>
<evidence type="ECO:0000256" key="2">
    <source>
        <dbReference type="ARBA" id="ARBA00022598"/>
    </source>
</evidence>
<keyword evidence="13" id="KW-1185">Reference proteome</keyword>
<evidence type="ECO:0000259" key="11">
    <source>
        <dbReference type="PROSITE" id="PS50172"/>
    </source>
</evidence>
<dbReference type="InterPro" id="IPR036420">
    <property type="entry name" value="BRCT_dom_sf"/>
</dbReference>
<evidence type="ECO:0000256" key="4">
    <source>
        <dbReference type="ARBA" id="ARBA00022723"/>
    </source>
</evidence>
<evidence type="ECO:0000313" key="13">
    <source>
        <dbReference type="Proteomes" id="UP000676649"/>
    </source>
</evidence>
<keyword evidence="5 10" id="KW-0227">DNA damage</keyword>
<reference evidence="12" key="1">
    <citation type="submission" date="2021-04" db="EMBL/GenBank/DDBJ databases">
        <title>Draft genome sequence data of methanotrophic Methylovulum sp. strain S1L and Methylomonas sp. strain S2AM isolated from boreal lake water columns.</title>
        <authorList>
            <person name="Rissanen A.J."/>
            <person name="Mangayil R."/>
            <person name="Svenning M.M."/>
            <person name="Khanongnuch R."/>
        </authorList>
    </citation>
    <scope>NUCLEOTIDE SEQUENCE</scope>
    <source>
        <strain evidence="12">S2AM</strain>
    </source>
</reference>
<feature type="binding site" evidence="10">
    <location>
        <position position="191"/>
    </location>
    <ligand>
        <name>NAD(+)</name>
        <dbReference type="ChEBI" id="CHEBI:57540"/>
    </ligand>
</feature>
<dbReference type="SUPFAM" id="SSF50249">
    <property type="entry name" value="Nucleic acid-binding proteins"/>
    <property type="match status" value="1"/>
</dbReference>
<keyword evidence="10" id="KW-0460">Magnesium</keyword>
<dbReference type="Gene3D" id="3.30.470.30">
    <property type="entry name" value="DNA ligase/mRNA capping enzyme"/>
    <property type="match status" value="1"/>
</dbReference>
<evidence type="ECO:0000256" key="10">
    <source>
        <dbReference type="HAMAP-Rule" id="MF_01588"/>
    </source>
</evidence>
<dbReference type="EC" id="6.5.1.2" evidence="10"/>
<evidence type="ECO:0000256" key="6">
    <source>
        <dbReference type="ARBA" id="ARBA00022833"/>
    </source>
</evidence>
<dbReference type="EMBL" id="CP073754">
    <property type="protein sequence ID" value="QWF72129.1"/>
    <property type="molecule type" value="Genomic_DNA"/>
</dbReference>
<feature type="active site" description="N6-AMP-lysine intermediate" evidence="10">
    <location>
        <position position="144"/>
    </location>
</feature>
<dbReference type="InterPro" id="IPR004150">
    <property type="entry name" value="NAD_DNA_ligase_OB"/>
</dbReference>
<dbReference type="SUPFAM" id="SSF56091">
    <property type="entry name" value="DNA ligase/mRNA capping enzyme, catalytic domain"/>
    <property type="match status" value="1"/>
</dbReference>
<dbReference type="AlphaFoldDB" id="A0A975MRF0"/>
<evidence type="ECO:0000256" key="1">
    <source>
        <dbReference type="ARBA" id="ARBA00004067"/>
    </source>
</evidence>
<dbReference type="GO" id="GO:0003911">
    <property type="term" value="F:DNA ligase (NAD+) activity"/>
    <property type="evidence" value="ECO:0007669"/>
    <property type="project" value="UniProtKB-UniRule"/>
</dbReference>
<feature type="binding site" evidence="10">
    <location>
        <position position="408"/>
    </location>
    <ligand>
        <name>Zn(2+)</name>
        <dbReference type="ChEBI" id="CHEBI:29105"/>
    </ligand>
</feature>
<feature type="binding site" evidence="10">
    <location>
        <begin position="106"/>
        <end position="107"/>
    </location>
    <ligand>
        <name>NAD(+)</name>
        <dbReference type="ChEBI" id="CHEBI:57540"/>
    </ligand>
</feature>
<dbReference type="SUPFAM" id="SSF52113">
    <property type="entry name" value="BRCT domain"/>
    <property type="match status" value="1"/>
</dbReference>
<dbReference type="Gene3D" id="3.40.50.10190">
    <property type="entry name" value="BRCT domain"/>
    <property type="match status" value="1"/>
</dbReference>
<evidence type="ECO:0000313" key="12">
    <source>
        <dbReference type="EMBL" id="QWF72129.1"/>
    </source>
</evidence>
<gene>
    <name evidence="10" type="primary">ligA</name>
    <name evidence="12" type="ORF">KEF85_06685</name>
</gene>
<dbReference type="InterPro" id="IPR012340">
    <property type="entry name" value="NA-bd_OB-fold"/>
</dbReference>
<comment type="cofactor">
    <cofactor evidence="10">
        <name>Mg(2+)</name>
        <dbReference type="ChEBI" id="CHEBI:18420"/>
    </cofactor>
    <cofactor evidence="10">
        <name>Mn(2+)</name>
        <dbReference type="ChEBI" id="CHEBI:29035"/>
    </cofactor>
</comment>
<dbReference type="GO" id="GO:0046872">
    <property type="term" value="F:metal ion binding"/>
    <property type="evidence" value="ECO:0007669"/>
    <property type="project" value="UniProtKB-KW"/>
</dbReference>
<proteinExistence type="inferred from homology"/>
<feature type="binding site" evidence="10">
    <location>
        <position position="303"/>
    </location>
    <ligand>
        <name>NAD(+)</name>
        <dbReference type="ChEBI" id="CHEBI:57540"/>
    </ligand>
</feature>
<dbReference type="GO" id="GO:0006260">
    <property type="term" value="P:DNA replication"/>
    <property type="evidence" value="ECO:0007669"/>
    <property type="project" value="UniProtKB-KW"/>
</dbReference>
<comment type="caution">
    <text evidence="10">Lacks conserved residue(s) required for the propagation of feature annotation.</text>
</comment>
<comment type="catalytic activity">
    <reaction evidence="9 10">
        <text>NAD(+) + (deoxyribonucleotide)n-3'-hydroxyl + 5'-phospho-(deoxyribonucleotide)m = (deoxyribonucleotide)n+m + AMP + beta-nicotinamide D-nucleotide.</text>
        <dbReference type="EC" id="6.5.1.2"/>
    </reaction>
</comment>
<comment type="function">
    <text evidence="1 10">DNA ligase that catalyzes the formation of phosphodiester linkages between 5'-phosphoryl and 3'-hydroxyl groups in double-stranded DNA using NAD as a coenzyme and as the energy source for the reaction. It is essential for DNA replication and repair of damaged DNA.</text>
</comment>
<evidence type="ECO:0000256" key="3">
    <source>
        <dbReference type="ARBA" id="ARBA00022705"/>
    </source>
</evidence>
<keyword evidence="6 10" id="KW-0862">Zinc</keyword>
<dbReference type="CDD" id="cd17748">
    <property type="entry name" value="BRCT_DNA_ligase_like"/>
    <property type="match status" value="1"/>
</dbReference>
<dbReference type="PIRSF" id="PIRSF001604">
    <property type="entry name" value="LigA"/>
    <property type="match status" value="1"/>
</dbReference>
<keyword evidence="7 10" id="KW-0520">NAD</keyword>
<dbReference type="Proteomes" id="UP000676649">
    <property type="component" value="Chromosome"/>
</dbReference>
<organism evidence="12 13">
    <name type="scientific">Methylomonas paludis</name>
    <dbReference type="NCBI Taxonomy" id="1173101"/>
    <lineage>
        <taxon>Bacteria</taxon>
        <taxon>Pseudomonadati</taxon>
        <taxon>Pseudomonadota</taxon>
        <taxon>Gammaproteobacteria</taxon>
        <taxon>Methylococcales</taxon>
        <taxon>Methylococcaceae</taxon>
        <taxon>Methylomonas</taxon>
    </lineage>
</organism>
<dbReference type="Gene3D" id="2.40.50.140">
    <property type="entry name" value="Nucleic acid-binding proteins"/>
    <property type="match status" value="1"/>
</dbReference>
<keyword evidence="10" id="KW-0464">Manganese</keyword>
<dbReference type="HAMAP" id="MF_01588">
    <property type="entry name" value="DNA_ligase_A"/>
    <property type="match status" value="1"/>
</dbReference>
<protein>
    <recommendedName>
        <fullName evidence="10">DNA ligase</fullName>
        <ecNumber evidence="10">6.5.1.2</ecNumber>
    </recommendedName>
    <alternativeName>
        <fullName evidence="10">Polydeoxyribonucleotide synthase [NAD(+)]</fullName>
    </alternativeName>
</protein>
<dbReference type="PROSITE" id="PS50172">
    <property type="entry name" value="BRCT"/>
    <property type="match status" value="1"/>
</dbReference>
<dbReference type="Gene3D" id="1.10.150.20">
    <property type="entry name" value="5' to 3' exonuclease, C-terminal subdomain"/>
    <property type="match status" value="1"/>
</dbReference>
<dbReference type="Pfam" id="PF00533">
    <property type="entry name" value="BRCT"/>
    <property type="match status" value="1"/>
</dbReference>
<dbReference type="RefSeq" id="WP_215584319.1">
    <property type="nucleotide sequence ID" value="NZ_CP073754.1"/>
</dbReference>
<dbReference type="Pfam" id="PF01653">
    <property type="entry name" value="DNA_ligase_aden"/>
    <property type="match status" value="2"/>
</dbReference>
<evidence type="ECO:0000256" key="8">
    <source>
        <dbReference type="ARBA" id="ARBA00023204"/>
    </source>
</evidence>